<dbReference type="AlphaFoldDB" id="A0A2X2YIC7"/>
<dbReference type="EMBL" id="UASJ01000001">
    <property type="protein sequence ID" value="SQB64196.1"/>
    <property type="molecule type" value="Genomic_DNA"/>
</dbReference>
<dbReference type="Gene3D" id="3.40.50.12090">
    <property type="match status" value="1"/>
</dbReference>
<organism evidence="1 2">
    <name type="scientific">Mobiluncus curtisii</name>
    <dbReference type="NCBI Taxonomy" id="2051"/>
    <lineage>
        <taxon>Bacteria</taxon>
        <taxon>Bacillati</taxon>
        <taxon>Actinomycetota</taxon>
        <taxon>Actinomycetes</taxon>
        <taxon>Actinomycetales</taxon>
        <taxon>Actinomycetaceae</taxon>
        <taxon>Mobiluncus</taxon>
    </lineage>
</organism>
<dbReference type="PANTHER" id="PTHR30032:SF8">
    <property type="entry name" value="GERMINATION-SPECIFIC N-ACETYLMURAMOYL-L-ALANINE AMIDASE"/>
    <property type="match status" value="1"/>
</dbReference>
<evidence type="ECO:0000313" key="1">
    <source>
        <dbReference type="EMBL" id="SQB64196.1"/>
    </source>
</evidence>
<dbReference type="RefSeq" id="WP_013188625.1">
    <property type="nucleotide sequence ID" value="NZ_CP068112.1"/>
</dbReference>
<accession>A0A2X2YIC7</accession>
<dbReference type="GeneID" id="55564326"/>
<proteinExistence type="predicted"/>
<dbReference type="PANTHER" id="PTHR30032">
    <property type="entry name" value="N-ACETYLMURAMOYL-L-ALANINE AMIDASE-RELATED"/>
    <property type="match status" value="1"/>
</dbReference>
<evidence type="ECO:0000313" key="2">
    <source>
        <dbReference type="Proteomes" id="UP000250245"/>
    </source>
</evidence>
<sequence length="729" mass="76250">MRISSVLNFKPTESPVRHPPVSLFAGKSRLWRHVGVTLAALGLSATGLVVGVPGANSVSVQRAGTPVTPGNNEATARAEFETLWNSTDQVTPFSSGTVISSCTPGTAQPEAVQAMLSTWNYLRSLNHLAPVSLPAGYAPQGPAQEAALTAAAGPVASPVPDSVPGAACLNEDVKLASRSGVIARLDGIVTPATEILRYITEASNTNTNDNLGHRLQMFSPIQANAAIGAVSIGTSGPTATSIQLFDTTYQAAGKPAHPNFWNPAIQQPPSLAWPAAGYFPSRILPTGAGENVSRWSYSGRCADLRNAEVRVTGPTGEIPLQVIHRAEPGIDPNQTPWQYGGYDTILFKVPLDQLTIPDFYNVARYTVSISNINTAPNCQPVPASTSYQINLFNSDWPADPDGDADQDGVVNSLDSRPHIPDLHTDRIAGADRFETSAAIAKSANSRPAVAYLARSDVFADALVGGVLKDGPVLLVPPDSSPVPAVISETLRALKPKQVAALGGTGAISDARLYELAGGRAALRVGGANRVDTSVMVARRAFTKANSLYIANAYGPGGSVSPDALTGAALGDGPIVLVDSSSPAIATIRQLASDLQVKRVVALGGRAAVSDAVLRSVANGKAATRLGGRDRYETSREIALESARLQPSTHAYLARGDVFADAVSGGHLRNGPILLVPRGCGRLDQATLRTLAKLNAFQVTALGGYAAICEKTLQSALDWPDYVNHNVTEF</sequence>
<gene>
    <name evidence="1" type="primary">lytB_1</name>
    <name evidence="1" type="ORF">NCTC11820_00529</name>
</gene>
<reference evidence="1 2" key="1">
    <citation type="submission" date="2018-06" db="EMBL/GenBank/DDBJ databases">
        <authorList>
            <consortium name="Pathogen Informatics"/>
            <person name="Doyle S."/>
        </authorList>
    </citation>
    <scope>NUCLEOTIDE SEQUENCE [LARGE SCALE GENOMIC DNA]</scope>
    <source>
        <strain evidence="1 2">NCTC11820</strain>
    </source>
</reference>
<dbReference type="InterPro" id="IPR051922">
    <property type="entry name" value="Bact_Sporulation_Assoc"/>
</dbReference>
<dbReference type="Pfam" id="PF04122">
    <property type="entry name" value="CW_binding_2"/>
    <property type="match status" value="3"/>
</dbReference>
<dbReference type="InterPro" id="IPR007253">
    <property type="entry name" value="Cell_wall-bd_2"/>
</dbReference>
<protein>
    <submittedName>
        <fullName evidence="1">Modifier protein of major autolysin</fullName>
    </submittedName>
</protein>
<name>A0A2X2YIC7_9ACTO</name>
<dbReference type="Proteomes" id="UP000250245">
    <property type="component" value="Unassembled WGS sequence"/>
</dbReference>